<name>A0A6P1GAF6_9RICK</name>
<dbReference type="AlphaFoldDB" id="A0A6P1GAF6"/>
<protein>
    <submittedName>
        <fullName evidence="2">GNAT family N-acetyltransferase</fullName>
    </submittedName>
</protein>
<dbReference type="Proteomes" id="UP000464912">
    <property type="component" value="Chromosome"/>
</dbReference>
<dbReference type="Pfam" id="PF00583">
    <property type="entry name" value="Acetyltransf_1"/>
    <property type="match status" value="1"/>
</dbReference>
<dbReference type="InterPro" id="IPR016181">
    <property type="entry name" value="Acyl_CoA_acyltransferase"/>
</dbReference>
<keyword evidence="2" id="KW-0808">Transferase</keyword>
<proteinExistence type="predicted"/>
<keyword evidence="3" id="KW-1185">Reference proteome</keyword>
<evidence type="ECO:0000313" key="3">
    <source>
        <dbReference type="Proteomes" id="UP000464912"/>
    </source>
</evidence>
<accession>A0A6P1GAF6</accession>
<sequence>MSGLLHSRNLRQYVCYLAEVSKWETIAVGDHIIVYNGVKDSLFNYVFCSNAVTESEFVTILGHLNERGWDMSWAVEPSMSVLKMYLGKYNIRRTSNPKKAFLDLSRYTIHSSKSNVSIKFKPISTLEEVQLFDELSSRIFWHRPGILVPSFRGIGEADPDRLRFFLVSLDSKIVGVCGFYLDERVACFYADGVLQEYRQCGIGMQLVLQRLALVKELGCDAAIAHCINPISESLYRKMGFRMLGGLGLYYSRCL</sequence>
<dbReference type="CDD" id="cd04301">
    <property type="entry name" value="NAT_SF"/>
    <property type="match status" value="1"/>
</dbReference>
<dbReference type="SUPFAM" id="SSF55729">
    <property type="entry name" value="Acyl-CoA N-acyltransferases (Nat)"/>
    <property type="match status" value="1"/>
</dbReference>
<dbReference type="PROSITE" id="PS51186">
    <property type="entry name" value="GNAT"/>
    <property type="match status" value="1"/>
</dbReference>
<reference evidence="2 3" key="2">
    <citation type="journal article" date="2020" name="MBio">
        <title>Isolation and Molecular Analysis of a Novel Neorickettsia Species That Causes Potomac Horse Fever.</title>
        <authorList>
            <person name="Teymournejad O."/>
            <person name="Lin M."/>
            <person name="Bekebrede H."/>
            <person name="Kamr A."/>
            <person name="Toribio R.E."/>
            <person name="Arroyo L.G."/>
            <person name="Baird J.D."/>
            <person name="Rikihisa Y."/>
        </authorList>
    </citation>
    <scope>NUCLEOTIDE SEQUENCE [LARGE SCALE GENOMIC DNA]</scope>
    <source>
        <strain evidence="2 3">Fin17</strain>
    </source>
</reference>
<feature type="domain" description="N-acetyltransferase" evidence="1">
    <location>
        <begin position="118"/>
        <end position="254"/>
    </location>
</feature>
<dbReference type="GO" id="GO:0016747">
    <property type="term" value="F:acyltransferase activity, transferring groups other than amino-acyl groups"/>
    <property type="evidence" value="ECO:0007669"/>
    <property type="project" value="InterPro"/>
</dbReference>
<gene>
    <name evidence="2" type="ORF">GP480_02665</name>
</gene>
<dbReference type="Gene3D" id="3.40.630.30">
    <property type="match status" value="1"/>
</dbReference>
<dbReference type="KEGG" id="nef:GP480_02665"/>
<evidence type="ECO:0000313" key="2">
    <source>
        <dbReference type="EMBL" id="QHD65335.1"/>
    </source>
</evidence>
<evidence type="ECO:0000259" key="1">
    <source>
        <dbReference type="PROSITE" id="PS51186"/>
    </source>
</evidence>
<reference evidence="2 3" key="1">
    <citation type="journal article" date="2020" name="MBio">
        <title>Erratum for Teymournejad et al., 'Isolation and Molecular Analysis of a Novel Neorickettsia Species That Causes Potomac Horse Fever'.</title>
        <authorList>
            <person name="Teymournejad O."/>
            <person name="Lin M."/>
            <person name="Bekebrede H."/>
            <person name="Kamr A."/>
            <person name="Toribio R.E."/>
            <person name="Arroyo L.G."/>
            <person name="Baird J.D."/>
            <person name="Rikihisa Y."/>
        </authorList>
    </citation>
    <scope>NUCLEOTIDE SEQUENCE [LARGE SCALE GENOMIC DNA]</scope>
    <source>
        <strain evidence="2 3">Fin17</strain>
    </source>
</reference>
<dbReference type="InterPro" id="IPR000182">
    <property type="entry name" value="GNAT_dom"/>
</dbReference>
<dbReference type="EMBL" id="CP047224">
    <property type="protein sequence ID" value="QHD65335.1"/>
    <property type="molecule type" value="Genomic_DNA"/>
</dbReference>
<organism evidence="2 3">
    <name type="scientific">Neorickettsia findlayensis</name>
    <dbReference type="NCBI Taxonomy" id="2686014"/>
    <lineage>
        <taxon>Bacteria</taxon>
        <taxon>Pseudomonadati</taxon>
        <taxon>Pseudomonadota</taxon>
        <taxon>Alphaproteobacteria</taxon>
        <taxon>Rickettsiales</taxon>
        <taxon>Anaplasmataceae</taxon>
        <taxon>Neorickettsia</taxon>
    </lineage>
</organism>